<evidence type="ECO:0000313" key="2">
    <source>
        <dbReference type="EMBL" id="PCI78047.1"/>
    </source>
</evidence>
<protein>
    <submittedName>
        <fullName evidence="2">Uncharacterized protein</fullName>
    </submittedName>
</protein>
<name>A0A2A4X7M7_UNCAE</name>
<keyword evidence="1" id="KW-1133">Transmembrane helix</keyword>
<keyword evidence="1" id="KW-0812">Transmembrane</keyword>
<organism evidence="2 3">
    <name type="scientific">Aerophobetes bacterium</name>
    <dbReference type="NCBI Taxonomy" id="2030807"/>
    <lineage>
        <taxon>Bacteria</taxon>
        <taxon>Candidatus Aerophobota</taxon>
    </lineage>
</organism>
<feature type="transmembrane region" description="Helical" evidence="1">
    <location>
        <begin position="6"/>
        <end position="27"/>
    </location>
</feature>
<evidence type="ECO:0000313" key="3">
    <source>
        <dbReference type="Proteomes" id="UP000218775"/>
    </source>
</evidence>
<sequence>MNKSLTKYLLSIFFITLLVCGFLFLSGEGKYQRKRKRCFKELNTVLSEVKSPLDFEILEERARKKVDNLTLFLIKDVIENKLHFEEDEQVKELFENILRIHSTPGGRVWLESTQRQSLLRLHGALSGTRAQESSRSRTF</sequence>
<comment type="caution">
    <text evidence="2">The sequence shown here is derived from an EMBL/GenBank/DDBJ whole genome shotgun (WGS) entry which is preliminary data.</text>
</comment>
<dbReference type="AlphaFoldDB" id="A0A2A4X7M7"/>
<keyword evidence="1" id="KW-0472">Membrane</keyword>
<accession>A0A2A4X7M7</accession>
<dbReference type="EMBL" id="NVUK01000009">
    <property type="protein sequence ID" value="PCI78047.1"/>
    <property type="molecule type" value="Genomic_DNA"/>
</dbReference>
<reference evidence="3" key="1">
    <citation type="submission" date="2017-08" db="EMBL/GenBank/DDBJ databases">
        <title>A dynamic microbial community with high functional redundancy inhabits the cold, oxic subseafloor aquifer.</title>
        <authorList>
            <person name="Tully B.J."/>
            <person name="Wheat C.G."/>
            <person name="Glazer B.T."/>
            <person name="Huber J.A."/>
        </authorList>
    </citation>
    <scope>NUCLEOTIDE SEQUENCE [LARGE SCALE GENOMIC DNA]</scope>
</reference>
<gene>
    <name evidence="2" type="ORF">COB21_01775</name>
</gene>
<proteinExistence type="predicted"/>
<evidence type="ECO:0000256" key="1">
    <source>
        <dbReference type="SAM" id="Phobius"/>
    </source>
</evidence>
<dbReference type="Proteomes" id="UP000218775">
    <property type="component" value="Unassembled WGS sequence"/>
</dbReference>